<keyword evidence="3" id="KW-0547">Nucleotide-binding</keyword>
<keyword evidence="3" id="KW-0067">ATP-binding</keyword>
<proteinExistence type="predicted"/>
<evidence type="ECO:0000313" key="4">
    <source>
        <dbReference type="Proteomes" id="UP001595960"/>
    </source>
</evidence>
<sequence>MPRPNSPALRPCAVALTAVAAALLLAACAPNATPVPTDGASAPSGTAGPDASASAVPTPEPTEEPIPFDVACDAVLTPDQAYAFNPNFGAAPGYEPSGELVLEVADAQGTACGWSNQTSGDLLEVAVATLPPKAFALQVGHAAMDSNAVPTYGTPPEVEGFFLLAGGVGQAQVFTGDYWVVVESPALVEPGDAQAVIASVLENLPAR</sequence>
<comment type="caution">
    <text evidence="3">The sequence shown here is derived from an EMBL/GenBank/DDBJ whole genome shotgun (WGS) entry which is preliminary data.</text>
</comment>
<dbReference type="Proteomes" id="UP001595960">
    <property type="component" value="Unassembled WGS sequence"/>
</dbReference>
<dbReference type="EMBL" id="JBHSJC010000001">
    <property type="protein sequence ID" value="MFC4829587.1"/>
    <property type="molecule type" value="Genomic_DNA"/>
</dbReference>
<feature type="chain" id="PRO_5047225209" evidence="2">
    <location>
        <begin position="33"/>
        <end position="207"/>
    </location>
</feature>
<feature type="signal peptide" evidence="2">
    <location>
        <begin position="1"/>
        <end position="32"/>
    </location>
</feature>
<accession>A0ABV9RBN6</accession>
<dbReference type="GO" id="GO:0005524">
    <property type="term" value="F:ATP binding"/>
    <property type="evidence" value="ECO:0007669"/>
    <property type="project" value="UniProtKB-KW"/>
</dbReference>
<evidence type="ECO:0000256" key="1">
    <source>
        <dbReference type="SAM" id="MobiDB-lite"/>
    </source>
</evidence>
<reference evidence="4" key="1">
    <citation type="journal article" date="2019" name="Int. J. Syst. Evol. Microbiol.">
        <title>The Global Catalogue of Microorganisms (GCM) 10K type strain sequencing project: providing services to taxonomists for standard genome sequencing and annotation.</title>
        <authorList>
            <consortium name="The Broad Institute Genomics Platform"/>
            <consortium name="The Broad Institute Genome Sequencing Center for Infectious Disease"/>
            <person name="Wu L."/>
            <person name="Ma J."/>
        </authorList>
    </citation>
    <scope>NUCLEOTIDE SEQUENCE [LARGE SCALE GENOMIC DNA]</scope>
    <source>
        <strain evidence="4">CGMCC 1.12192</strain>
    </source>
</reference>
<keyword evidence="4" id="KW-1185">Reference proteome</keyword>
<evidence type="ECO:0000256" key="2">
    <source>
        <dbReference type="SAM" id="SignalP"/>
    </source>
</evidence>
<feature type="region of interest" description="Disordered" evidence="1">
    <location>
        <begin position="36"/>
        <end position="65"/>
    </location>
</feature>
<organism evidence="3 4">
    <name type="scientific">Agromyces aurantiacus</name>
    <dbReference type="NCBI Taxonomy" id="165814"/>
    <lineage>
        <taxon>Bacteria</taxon>
        <taxon>Bacillati</taxon>
        <taxon>Actinomycetota</taxon>
        <taxon>Actinomycetes</taxon>
        <taxon>Micrococcales</taxon>
        <taxon>Microbacteriaceae</taxon>
        <taxon>Agromyces</taxon>
    </lineage>
</organism>
<gene>
    <name evidence="3" type="ORF">ACFPER_12345</name>
</gene>
<dbReference type="PROSITE" id="PS51257">
    <property type="entry name" value="PROKAR_LIPOPROTEIN"/>
    <property type="match status" value="1"/>
</dbReference>
<protein>
    <submittedName>
        <fullName evidence="3">Iron ABC transporter ATP-binding protein</fullName>
    </submittedName>
</protein>
<keyword evidence="2" id="KW-0732">Signal</keyword>
<dbReference type="RefSeq" id="WP_204393414.1">
    <property type="nucleotide sequence ID" value="NZ_JAFBBW010000001.1"/>
</dbReference>
<evidence type="ECO:0000313" key="3">
    <source>
        <dbReference type="EMBL" id="MFC4829587.1"/>
    </source>
</evidence>
<name>A0ABV9RBN6_9MICO</name>